<organism evidence="2 3">
    <name type="scientific">Cyphellophora attinorum</name>
    <dbReference type="NCBI Taxonomy" id="1664694"/>
    <lineage>
        <taxon>Eukaryota</taxon>
        <taxon>Fungi</taxon>
        <taxon>Dikarya</taxon>
        <taxon>Ascomycota</taxon>
        <taxon>Pezizomycotina</taxon>
        <taxon>Eurotiomycetes</taxon>
        <taxon>Chaetothyriomycetidae</taxon>
        <taxon>Chaetothyriales</taxon>
        <taxon>Cyphellophoraceae</taxon>
        <taxon>Cyphellophora</taxon>
    </lineage>
</organism>
<dbReference type="Proteomes" id="UP000038010">
    <property type="component" value="Unassembled WGS sequence"/>
</dbReference>
<accession>A0A0N1HUC4</accession>
<comment type="caution">
    <text evidence="2">The sequence shown here is derived from an EMBL/GenBank/DDBJ whole genome shotgun (WGS) entry which is preliminary data.</text>
</comment>
<keyword evidence="3" id="KW-1185">Reference proteome</keyword>
<sequence length="242" mass="27437">MNNVPGVAGHQQPAAAGVPLFMPPYPTLAPLPPPAAPQQPPHLLPPHLQYYQLPPLYQEPMVFLDRDTYQILVEALARARDANGADWGARDFEDFHIEIEYAYNRLVGMSAVFDVPGQDTIAEMAEDRATRIENAGARRQNAAIAEQQQVKAKEAVDEYLRIVHANGNAEASAESIERMQRLLFEARYRSDVAAWYNKLEREPVEQLRQRRRLEEQQQDARQLAQSEASVQRDLARAFDQQP</sequence>
<dbReference type="GeneID" id="28733986"/>
<evidence type="ECO:0000313" key="3">
    <source>
        <dbReference type="Proteomes" id="UP000038010"/>
    </source>
</evidence>
<protein>
    <submittedName>
        <fullName evidence="2">Uncharacterized protein</fullName>
    </submittedName>
</protein>
<feature type="region of interest" description="Disordered" evidence="1">
    <location>
        <begin position="206"/>
        <end position="242"/>
    </location>
</feature>
<dbReference type="EMBL" id="LFJN01000006">
    <property type="protein sequence ID" value="KPI42956.1"/>
    <property type="molecule type" value="Genomic_DNA"/>
</dbReference>
<gene>
    <name evidence="2" type="ORF">AB675_2158</name>
</gene>
<reference evidence="2 3" key="1">
    <citation type="submission" date="2015-06" db="EMBL/GenBank/DDBJ databases">
        <title>Draft genome of the ant-associated black yeast Phialophora attae CBS 131958.</title>
        <authorList>
            <person name="Moreno L.F."/>
            <person name="Stielow B.J."/>
            <person name="de Hoog S."/>
            <person name="Vicente V.A."/>
            <person name="Weiss V.A."/>
            <person name="de Vries M."/>
            <person name="Cruz L.M."/>
            <person name="Souza E.M."/>
        </authorList>
    </citation>
    <scope>NUCLEOTIDE SEQUENCE [LARGE SCALE GENOMIC DNA]</scope>
    <source>
        <strain evidence="2 3">CBS 131958</strain>
    </source>
</reference>
<evidence type="ECO:0000256" key="1">
    <source>
        <dbReference type="SAM" id="MobiDB-lite"/>
    </source>
</evidence>
<dbReference type="RefSeq" id="XP_018002919.1">
    <property type="nucleotide sequence ID" value="XM_018142106.1"/>
</dbReference>
<proteinExistence type="predicted"/>
<dbReference type="SMR" id="A0A0N1HUC4"/>
<dbReference type="AlphaFoldDB" id="A0A0N1HUC4"/>
<feature type="compositionally biased region" description="Basic and acidic residues" evidence="1">
    <location>
        <begin position="206"/>
        <end position="215"/>
    </location>
</feature>
<dbReference type="VEuPathDB" id="FungiDB:AB675_2158"/>
<evidence type="ECO:0000313" key="2">
    <source>
        <dbReference type="EMBL" id="KPI42956.1"/>
    </source>
</evidence>
<name>A0A0N1HUC4_9EURO</name>